<dbReference type="InterPro" id="IPR039697">
    <property type="entry name" value="Alcohol_dehydrogenase_Fe"/>
</dbReference>
<sequence>MNRFIRESLPSRIVFGGNRLESELYGEIRLLGSVAPLLISNASTDLNQLVTSLHPGWAGQWTDVRQHVPTELADRCHQRAADLKADLLVAVGGGSATGLAKAVAYRSGLRILCVPTTYAGSEMTPIWGQTDALKKTTARDNKVLPATVIYDPLLLVPLPGPVVAASGMNALAHCVEALYAPKADPLSTLMAVDAAGLLFDHLRAAAQAAQGSARGEILWASCLAGSVLGTVGGSLHHSICHILGGLHELPHAETHAAVLPQALAYLLDAVSLRLRPLAARLGAVVNELPGMIWDLGASVGTPAGLSEIGITEGDLPGIVTALLDANPAAPVPLTLEDATELVDRLFHGDRPTASRPVAAAGADRRGRAT</sequence>
<protein>
    <submittedName>
        <fullName evidence="5">Iron-containing alcohol dehydrogenase</fullName>
        <ecNumber evidence="5">1.1.1.1</ecNumber>
    </submittedName>
</protein>
<comment type="similarity">
    <text evidence="1">Belongs to the iron-containing alcohol dehydrogenase family.</text>
</comment>
<dbReference type="Gene3D" id="3.40.50.1970">
    <property type="match status" value="1"/>
</dbReference>
<dbReference type="SUPFAM" id="SSF56796">
    <property type="entry name" value="Dehydroquinate synthase-like"/>
    <property type="match status" value="1"/>
</dbReference>
<evidence type="ECO:0000259" key="3">
    <source>
        <dbReference type="Pfam" id="PF00465"/>
    </source>
</evidence>
<evidence type="ECO:0000313" key="6">
    <source>
        <dbReference type="Proteomes" id="UP001190466"/>
    </source>
</evidence>
<evidence type="ECO:0000313" key="5">
    <source>
        <dbReference type="EMBL" id="CAJ1580058.1"/>
    </source>
</evidence>
<dbReference type="Pfam" id="PF00465">
    <property type="entry name" value="Fe-ADH"/>
    <property type="match status" value="1"/>
</dbReference>
<reference evidence="5 6" key="1">
    <citation type="submission" date="2023-08" db="EMBL/GenBank/DDBJ databases">
        <authorList>
            <person name="Folkvardsen B D."/>
            <person name="Norman A."/>
        </authorList>
    </citation>
    <scope>NUCLEOTIDE SEQUENCE [LARGE SCALE GENOMIC DNA]</scope>
    <source>
        <strain evidence="5 6">Mu0050</strain>
    </source>
</reference>
<dbReference type="EMBL" id="OY726395">
    <property type="protein sequence ID" value="CAJ1580058.1"/>
    <property type="molecule type" value="Genomic_DNA"/>
</dbReference>
<dbReference type="PANTHER" id="PTHR11496">
    <property type="entry name" value="ALCOHOL DEHYDROGENASE"/>
    <property type="match status" value="1"/>
</dbReference>
<dbReference type="Pfam" id="PF25137">
    <property type="entry name" value="ADH_Fe_C"/>
    <property type="match status" value="1"/>
</dbReference>
<proteinExistence type="inferred from homology"/>
<organism evidence="5 6">
    <name type="scientific">[Mycobacterium] wendilense</name>
    <dbReference type="NCBI Taxonomy" id="3064284"/>
    <lineage>
        <taxon>Bacteria</taxon>
        <taxon>Bacillati</taxon>
        <taxon>Actinomycetota</taxon>
        <taxon>Actinomycetes</taxon>
        <taxon>Mycobacteriales</taxon>
        <taxon>Mycobacteriaceae</taxon>
        <taxon>Mycolicibacter</taxon>
    </lineage>
</organism>
<dbReference type="Proteomes" id="UP001190466">
    <property type="component" value="Chromosome"/>
</dbReference>
<feature type="domain" description="Alcohol dehydrogenase iron-type/glycerol dehydrogenase GldA" evidence="3">
    <location>
        <begin position="10"/>
        <end position="152"/>
    </location>
</feature>
<evidence type="ECO:0000259" key="4">
    <source>
        <dbReference type="Pfam" id="PF25137"/>
    </source>
</evidence>
<dbReference type="InterPro" id="IPR056798">
    <property type="entry name" value="ADH_Fe_C"/>
</dbReference>
<evidence type="ECO:0000256" key="2">
    <source>
        <dbReference type="ARBA" id="ARBA00023002"/>
    </source>
</evidence>
<gene>
    <name evidence="5" type="ORF">MU0050_000823</name>
</gene>
<dbReference type="Gene3D" id="1.20.1090.10">
    <property type="entry name" value="Dehydroquinate synthase-like - alpha domain"/>
    <property type="match status" value="1"/>
</dbReference>
<dbReference type="RefSeq" id="WP_316514501.1">
    <property type="nucleotide sequence ID" value="NZ_OY726395.1"/>
</dbReference>
<dbReference type="EC" id="1.1.1.1" evidence="5"/>
<name>A0ABM9MA10_9MYCO</name>
<keyword evidence="2 5" id="KW-0560">Oxidoreductase</keyword>
<evidence type="ECO:0000256" key="1">
    <source>
        <dbReference type="ARBA" id="ARBA00007358"/>
    </source>
</evidence>
<dbReference type="PANTHER" id="PTHR11496:SF102">
    <property type="entry name" value="ALCOHOL DEHYDROGENASE 4"/>
    <property type="match status" value="1"/>
</dbReference>
<accession>A0ABM9MA10</accession>
<dbReference type="InterPro" id="IPR001670">
    <property type="entry name" value="ADH_Fe/GldA"/>
</dbReference>
<keyword evidence="6" id="KW-1185">Reference proteome</keyword>
<dbReference type="GO" id="GO:0004022">
    <property type="term" value="F:alcohol dehydrogenase (NAD+) activity"/>
    <property type="evidence" value="ECO:0007669"/>
    <property type="project" value="UniProtKB-EC"/>
</dbReference>
<feature type="domain" description="Fe-containing alcohol dehydrogenase-like C-terminal" evidence="4">
    <location>
        <begin position="164"/>
        <end position="343"/>
    </location>
</feature>